<proteinExistence type="predicted"/>
<protein>
    <submittedName>
        <fullName evidence="1">SFRICE_041666</fullName>
    </submittedName>
</protein>
<gene>
    <name evidence="1" type="ORF">SFRICE_041666</name>
</gene>
<organism evidence="1">
    <name type="scientific">Spodoptera frugiperda</name>
    <name type="common">Fall armyworm</name>
    <dbReference type="NCBI Taxonomy" id="7108"/>
    <lineage>
        <taxon>Eukaryota</taxon>
        <taxon>Metazoa</taxon>
        <taxon>Ecdysozoa</taxon>
        <taxon>Arthropoda</taxon>
        <taxon>Hexapoda</taxon>
        <taxon>Insecta</taxon>
        <taxon>Pterygota</taxon>
        <taxon>Neoptera</taxon>
        <taxon>Endopterygota</taxon>
        <taxon>Lepidoptera</taxon>
        <taxon>Glossata</taxon>
        <taxon>Ditrysia</taxon>
        <taxon>Noctuoidea</taxon>
        <taxon>Noctuidae</taxon>
        <taxon>Amphipyrinae</taxon>
        <taxon>Spodoptera</taxon>
    </lineage>
</organism>
<dbReference type="AlphaFoldDB" id="A0A2H1W5F1"/>
<accession>A0A2H1W5F1</accession>
<dbReference type="EMBL" id="ODYU01006326">
    <property type="protein sequence ID" value="SOQ48072.1"/>
    <property type="molecule type" value="Genomic_DNA"/>
</dbReference>
<reference evidence="1" key="1">
    <citation type="submission" date="2016-07" db="EMBL/GenBank/DDBJ databases">
        <authorList>
            <person name="Bretaudeau A."/>
        </authorList>
    </citation>
    <scope>NUCLEOTIDE SEQUENCE</scope>
    <source>
        <strain evidence="1">Rice</strain>
        <tissue evidence="1">Whole body</tissue>
    </source>
</reference>
<evidence type="ECO:0000313" key="1">
    <source>
        <dbReference type="EMBL" id="SOQ48072.1"/>
    </source>
</evidence>
<name>A0A2H1W5F1_SPOFR</name>
<sequence length="86" mass="9715">MDLIEFPGVLTDLEPQHLQHFEDKFPERPEVFSYPRYCVLGCACSLDLYLDLLELPGNALLPGIQYGHYGCAVLCHCDSVMTLINL</sequence>